<dbReference type="EMBL" id="PJQL01000593">
    <property type="protein sequence ID" value="RCH94294.1"/>
    <property type="molecule type" value="Genomic_DNA"/>
</dbReference>
<dbReference type="CDD" id="cd00024">
    <property type="entry name" value="CD_CSD"/>
    <property type="match status" value="1"/>
</dbReference>
<protein>
    <recommendedName>
        <fullName evidence="4">Chromo domain-containing protein</fullName>
    </recommendedName>
</protein>
<dbReference type="InterPro" id="IPR008251">
    <property type="entry name" value="Chromo_shadow_dom"/>
</dbReference>
<evidence type="ECO:0000313" key="5">
    <source>
        <dbReference type="EMBL" id="RCH94294.1"/>
    </source>
</evidence>
<keyword evidence="6" id="KW-1185">Reference proteome</keyword>
<evidence type="ECO:0000256" key="3">
    <source>
        <dbReference type="SAM" id="MobiDB-lite"/>
    </source>
</evidence>
<comment type="subcellular location">
    <subcellularLocation>
        <location evidence="1">Nucleus</location>
    </subcellularLocation>
</comment>
<gene>
    <name evidence="5" type="ORF">CU097_005049</name>
</gene>
<feature type="region of interest" description="Disordered" evidence="3">
    <location>
        <begin position="185"/>
        <end position="223"/>
    </location>
</feature>
<dbReference type="Proteomes" id="UP000252139">
    <property type="component" value="Unassembled WGS sequence"/>
</dbReference>
<dbReference type="SMART" id="SM00298">
    <property type="entry name" value="CHROMO"/>
    <property type="match status" value="1"/>
</dbReference>
<dbReference type="InterPro" id="IPR000953">
    <property type="entry name" value="Chromo/chromo_shadow_dom"/>
</dbReference>
<dbReference type="InterPro" id="IPR016197">
    <property type="entry name" value="Chromo-like_dom_sf"/>
</dbReference>
<organism evidence="5 6">
    <name type="scientific">Rhizopus azygosporus</name>
    <name type="common">Rhizopus microsporus var. azygosporus</name>
    <dbReference type="NCBI Taxonomy" id="86630"/>
    <lineage>
        <taxon>Eukaryota</taxon>
        <taxon>Fungi</taxon>
        <taxon>Fungi incertae sedis</taxon>
        <taxon>Mucoromycota</taxon>
        <taxon>Mucoromycotina</taxon>
        <taxon>Mucoromycetes</taxon>
        <taxon>Mucorales</taxon>
        <taxon>Mucorineae</taxon>
        <taxon>Rhizopodaceae</taxon>
        <taxon>Rhizopus</taxon>
    </lineage>
</organism>
<feature type="compositionally biased region" description="Acidic residues" evidence="3">
    <location>
        <begin position="40"/>
        <end position="52"/>
    </location>
</feature>
<dbReference type="InterPro" id="IPR023780">
    <property type="entry name" value="Chromo_domain"/>
</dbReference>
<comment type="caution">
    <text evidence="5">The sequence shown here is derived from an EMBL/GenBank/DDBJ whole genome shotgun (WGS) entry which is preliminary data.</text>
</comment>
<name>A0A367JWD5_RHIAZ</name>
<dbReference type="InterPro" id="IPR051219">
    <property type="entry name" value="Heterochromatin_chromo-domain"/>
</dbReference>
<evidence type="ECO:0000256" key="1">
    <source>
        <dbReference type="ARBA" id="ARBA00004123"/>
    </source>
</evidence>
<feature type="domain" description="Chromo" evidence="4">
    <location>
        <begin position="128"/>
        <end position="189"/>
    </location>
</feature>
<dbReference type="STRING" id="86630.A0A367JWD5"/>
<reference evidence="5 6" key="1">
    <citation type="journal article" date="2018" name="G3 (Bethesda)">
        <title>Phylogenetic and Phylogenomic Definition of Rhizopus Species.</title>
        <authorList>
            <person name="Gryganskyi A.P."/>
            <person name="Golan J."/>
            <person name="Dolatabadi S."/>
            <person name="Mondo S."/>
            <person name="Robb S."/>
            <person name="Idnurm A."/>
            <person name="Muszewska A."/>
            <person name="Steczkiewicz K."/>
            <person name="Masonjones S."/>
            <person name="Liao H.L."/>
            <person name="Gajdeczka M.T."/>
            <person name="Anike F."/>
            <person name="Vuek A."/>
            <person name="Anishchenko I.M."/>
            <person name="Voigt K."/>
            <person name="de Hoog G.S."/>
            <person name="Smith M.E."/>
            <person name="Heitman J."/>
            <person name="Vilgalys R."/>
            <person name="Stajich J.E."/>
        </authorList>
    </citation>
    <scope>NUCLEOTIDE SEQUENCE [LARGE SCALE GENOMIC DNA]</scope>
    <source>
        <strain evidence="5 6">CBS 357.93</strain>
    </source>
</reference>
<accession>A0A367JWD5</accession>
<feature type="compositionally biased region" description="Basic and acidic residues" evidence="3">
    <location>
        <begin position="53"/>
        <end position="71"/>
    </location>
</feature>
<dbReference type="GO" id="GO:0005634">
    <property type="term" value="C:nucleus"/>
    <property type="evidence" value="ECO:0007669"/>
    <property type="project" value="UniProtKB-SubCell"/>
</dbReference>
<proteinExistence type="predicted"/>
<keyword evidence="2" id="KW-0539">Nucleus</keyword>
<dbReference type="SUPFAM" id="SSF54160">
    <property type="entry name" value="Chromo domain-like"/>
    <property type="match status" value="2"/>
</dbReference>
<dbReference type="PROSITE" id="PS50013">
    <property type="entry name" value="CHROMO_2"/>
    <property type="match status" value="1"/>
</dbReference>
<dbReference type="Pfam" id="PF01393">
    <property type="entry name" value="Chromo_shadow"/>
    <property type="match status" value="1"/>
</dbReference>
<evidence type="ECO:0000259" key="4">
    <source>
        <dbReference type="PROSITE" id="PS50013"/>
    </source>
</evidence>
<evidence type="ECO:0000313" key="6">
    <source>
        <dbReference type="Proteomes" id="UP000252139"/>
    </source>
</evidence>
<dbReference type="AlphaFoldDB" id="A0A367JWD5"/>
<feature type="compositionally biased region" description="Basic and acidic residues" evidence="3">
    <location>
        <begin position="192"/>
        <end position="213"/>
    </location>
</feature>
<dbReference type="Gene3D" id="2.40.50.40">
    <property type="match status" value="2"/>
</dbReference>
<dbReference type="Pfam" id="PF00385">
    <property type="entry name" value="Chromo"/>
    <property type="match status" value="1"/>
</dbReference>
<feature type="compositionally biased region" description="Acidic residues" evidence="3">
    <location>
        <begin position="113"/>
        <end position="128"/>
    </location>
</feature>
<feature type="region of interest" description="Disordered" evidence="3">
    <location>
        <begin position="19"/>
        <end position="128"/>
    </location>
</feature>
<sequence>MDASNTITEKECSKLVDQVLKEDNIIPSKESTNQEKQENGDNDMIQESDEDNLDKPELAKETIDRDKVIERESDDDDRSTEDKIAEAEEDVDMDEERRKQIELDGLLSRALAEGEEEEEEEEEEEAEYEIEKIVRHKIFKGKVVQYEIKWKGYPEEENTLEKASTIHNDVFDLCKQYWDSLGVKRPPNAPGYEREGDKEEKKKAKSKKSDLNRESTVLGKRPRSISLDEEEKYDLDPKHVPRCMHEKGYRFPTSYPNESTQWGEEMKNISAVQLSPIDKSIMLTYVDWKNGEKTIHSMKEIHEKCPESLINYYEARLRFV</sequence>
<dbReference type="OrthoDB" id="433924at2759"/>
<dbReference type="PANTHER" id="PTHR22812">
    <property type="entry name" value="CHROMOBOX PROTEIN"/>
    <property type="match status" value="1"/>
</dbReference>
<evidence type="ECO:0000256" key="2">
    <source>
        <dbReference type="ARBA" id="ARBA00023242"/>
    </source>
</evidence>